<keyword evidence="7" id="KW-1185">Reference proteome</keyword>
<comment type="similarity">
    <text evidence="1">Belongs to the ABC transporter superfamily.</text>
</comment>
<protein>
    <submittedName>
        <fullName evidence="6">Tungstate uptake system ATP-binding protein TupC</fullName>
        <ecNumber evidence="6">3.6.3.55</ecNumber>
    </submittedName>
</protein>
<dbReference type="RefSeq" id="WP_125136106.1">
    <property type="nucleotide sequence ID" value="NZ_LR130778.1"/>
</dbReference>
<organism evidence="6 7">
    <name type="scientific">Petrocella atlantisensis</name>
    <dbReference type="NCBI Taxonomy" id="2173034"/>
    <lineage>
        <taxon>Bacteria</taxon>
        <taxon>Bacillati</taxon>
        <taxon>Bacillota</taxon>
        <taxon>Clostridia</taxon>
        <taxon>Lachnospirales</taxon>
        <taxon>Vallitaleaceae</taxon>
        <taxon>Petrocella</taxon>
    </lineage>
</organism>
<evidence type="ECO:0000256" key="3">
    <source>
        <dbReference type="ARBA" id="ARBA00022741"/>
    </source>
</evidence>
<proteinExistence type="inferred from homology"/>
<dbReference type="KEGG" id="cbar:PATL70BA_0757"/>
<evidence type="ECO:0000259" key="5">
    <source>
        <dbReference type="PROSITE" id="PS50893"/>
    </source>
</evidence>
<evidence type="ECO:0000256" key="4">
    <source>
        <dbReference type="ARBA" id="ARBA00022840"/>
    </source>
</evidence>
<dbReference type="SUPFAM" id="SSF52540">
    <property type="entry name" value="P-loop containing nucleoside triphosphate hydrolases"/>
    <property type="match status" value="1"/>
</dbReference>
<dbReference type="InterPro" id="IPR027417">
    <property type="entry name" value="P-loop_NTPase"/>
</dbReference>
<dbReference type="InterPro" id="IPR003593">
    <property type="entry name" value="AAA+_ATPase"/>
</dbReference>
<reference evidence="6 7" key="1">
    <citation type="submission" date="2018-09" db="EMBL/GenBank/DDBJ databases">
        <authorList>
            <person name="Postec A."/>
        </authorList>
    </citation>
    <scope>NUCLEOTIDE SEQUENCE [LARGE SCALE GENOMIC DNA]</scope>
    <source>
        <strain evidence="6">70B-A</strain>
    </source>
</reference>
<name>A0A3P7NUR6_9FIRM</name>
<dbReference type="GO" id="GO:0005524">
    <property type="term" value="F:ATP binding"/>
    <property type="evidence" value="ECO:0007669"/>
    <property type="project" value="UniProtKB-KW"/>
</dbReference>
<dbReference type="AlphaFoldDB" id="A0A3P7NUR6"/>
<dbReference type="InterPro" id="IPR050763">
    <property type="entry name" value="ABC_transporter_ATP-binding"/>
</dbReference>
<keyword evidence="6" id="KW-0378">Hydrolase</keyword>
<dbReference type="PROSITE" id="PS00211">
    <property type="entry name" value="ABC_TRANSPORTER_1"/>
    <property type="match status" value="1"/>
</dbReference>
<evidence type="ECO:0000313" key="7">
    <source>
        <dbReference type="Proteomes" id="UP000279029"/>
    </source>
</evidence>
<evidence type="ECO:0000256" key="2">
    <source>
        <dbReference type="ARBA" id="ARBA00022448"/>
    </source>
</evidence>
<evidence type="ECO:0000256" key="1">
    <source>
        <dbReference type="ARBA" id="ARBA00005417"/>
    </source>
</evidence>
<dbReference type="InterPro" id="IPR003439">
    <property type="entry name" value="ABC_transporter-like_ATP-bd"/>
</dbReference>
<gene>
    <name evidence="6" type="primary">tupC</name>
    <name evidence="6" type="ORF">PATL70BA_0757</name>
</gene>
<dbReference type="OrthoDB" id="9804199at2"/>
<dbReference type="Gene3D" id="3.40.50.300">
    <property type="entry name" value="P-loop containing nucleotide triphosphate hydrolases"/>
    <property type="match status" value="1"/>
</dbReference>
<dbReference type="PROSITE" id="PS50893">
    <property type="entry name" value="ABC_TRANSPORTER_2"/>
    <property type="match status" value="1"/>
</dbReference>
<keyword evidence="3" id="KW-0547">Nucleotide-binding</keyword>
<dbReference type="EMBL" id="LR130778">
    <property type="protein sequence ID" value="VDN46625.1"/>
    <property type="molecule type" value="Genomic_DNA"/>
</dbReference>
<dbReference type="Proteomes" id="UP000279029">
    <property type="component" value="Chromosome"/>
</dbReference>
<feature type="domain" description="ABC transporter" evidence="5">
    <location>
        <begin position="3"/>
        <end position="209"/>
    </location>
</feature>
<accession>A0A3P7NUR6</accession>
<dbReference type="InterPro" id="IPR017871">
    <property type="entry name" value="ABC_transporter-like_CS"/>
</dbReference>
<dbReference type="PANTHER" id="PTHR42711:SF5">
    <property type="entry name" value="ABC TRANSPORTER ATP-BINDING PROTEIN NATA"/>
    <property type="match status" value="1"/>
</dbReference>
<dbReference type="SMART" id="SM00382">
    <property type="entry name" value="AAA"/>
    <property type="match status" value="1"/>
</dbReference>
<dbReference type="GO" id="GO:0016887">
    <property type="term" value="F:ATP hydrolysis activity"/>
    <property type="evidence" value="ECO:0007669"/>
    <property type="project" value="InterPro"/>
</dbReference>
<evidence type="ECO:0000313" key="6">
    <source>
        <dbReference type="EMBL" id="VDN46625.1"/>
    </source>
</evidence>
<keyword evidence="4 6" id="KW-0067">ATP-binding</keyword>
<dbReference type="EC" id="3.6.3.55" evidence="6"/>
<keyword evidence="2" id="KW-0813">Transport</keyword>
<dbReference type="PANTHER" id="PTHR42711">
    <property type="entry name" value="ABC TRANSPORTER ATP-BINDING PROTEIN"/>
    <property type="match status" value="1"/>
</dbReference>
<sequence>MNIQVTNLIKKYQDKTVVDMNSIGFLSGNIYGVTGDNGAGKTTLLKILAGLENHDSGSIVYNDQPLGPSLMKKITYLSQTPYLMRSSVYENIIYPLKIRNVDSKIIERKAFEIMEELQVTELRDQLATQLSGGESQKVALSRALVFDPEVLLLDEPTASIDPATIEIIEEAIKKRNKLQNMTIIMISHNIDQVKRMCDEIIYMKKGKRI</sequence>
<dbReference type="Pfam" id="PF00005">
    <property type="entry name" value="ABC_tran"/>
    <property type="match status" value="1"/>
</dbReference>